<organism evidence="1 2">
    <name type="scientific">Streptomyces gilvifuscus</name>
    <dbReference type="NCBI Taxonomy" id="1550617"/>
    <lineage>
        <taxon>Bacteria</taxon>
        <taxon>Bacillati</taxon>
        <taxon>Actinomycetota</taxon>
        <taxon>Actinomycetes</taxon>
        <taxon>Kitasatosporales</taxon>
        <taxon>Streptomycetaceae</taxon>
        <taxon>Streptomyces</taxon>
    </lineage>
</organism>
<dbReference type="EMBL" id="JAQOSK010000049">
    <property type="protein sequence ID" value="MDC2961520.1"/>
    <property type="molecule type" value="Genomic_DNA"/>
</dbReference>
<reference evidence="1 2" key="1">
    <citation type="journal article" date="2015" name="Int. J. Syst. Evol. Microbiol.">
        <title>Streptomyces gilvifuscus sp. nov., an actinomycete that produces antibacterial compounds isolated from soil.</title>
        <authorList>
            <person name="Nguyen T.M."/>
            <person name="Kim J."/>
        </authorList>
    </citation>
    <scope>NUCLEOTIDE SEQUENCE [LARGE SCALE GENOMIC DNA]</scope>
    <source>
        <strain evidence="1 2">T113</strain>
    </source>
</reference>
<proteinExistence type="predicted"/>
<evidence type="ECO:0000313" key="2">
    <source>
        <dbReference type="Proteomes" id="UP001221328"/>
    </source>
</evidence>
<comment type="caution">
    <text evidence="1">The sequence shown here is derived from an EMBL/GenBank/DDBJ whole genome shotgun (WGS) entry which is preliminary data.</text>
</comment>
<sequence length="99" mass="11543">MSDREPPGDIAVHDWFVRARVRIREEHHANSLEGALKVFRAGEELEMMQWGWAGQEIDTDAWWTTNRYIPAAHVISANKVEVMEILEKRRTASDVWNVQ</sequence>
<accession>A0ABT5G9N4</accession>
<evidence type="ECO:0000313" key="1">
    <source>
        <dbReference type="EMBL" id="MDC2961520.1"/>
    </source>
</evidence>
<protein>
    <submittedName>
        <fullName evidence="1">Uncharacterized protein</fullName>
    </submittedName>
</protein>
<dbReference type="RefSeq" id="WP_272179328.1">
    <property type="nucleotide sequence ID" value="NZ_JAQOSK010000049.1"/>
</dbReference>
<dbReference type="Proteomes" id="UP001221328">
    <property type="component" value="Unassembled WGS sequence"/>
</dbReference>
<keyword evidence="2" id="KW-1185">Reference proteome</keyword>
<name>A0ABT5G9N4_9ACTN</name>
<gene>
    <name evidence="1" type="ORF">PO587_44610</name>
</gene>